<gene>
    <name evidence="9" type="ORF">AXK12_07025</name>
</gene>
<evidence type="ECO:0000256" key="5">
    <source>
        <dbReference type="PIRSR" id="PIRSR000185-2"/>
    </source>
</evidence>
<dbReference type="Gene3D" id="3.40.50.10860">
    <property type="entry name" value="Leucine Dehydrogenase, chain A, domain 1"/>
    <property type="match status" value="1"/>
</dbReference>
<dbReference type="PRINTS" id="PR00082">
    <property type="entry name" value="GLFDHDRGNASE"/>
</dbReference>
<evidence type="ECO:0000313" key="9">
    <source>
        <dbReference type="EMBL" id="KXU34687.1"/>
    </source>
</evidence>
<dbReference type="Proteomes" id="UP000071392">
    <property type="component" value="Unassembled WGS sequence"/>
</dbReference>
<organism evidence="9 10">
    <name type="scientific">Cephaloticoccus capnophilus</name>
    <dbReference type="NCBI Taxonomy" id="1548208"/>
    <lineage>
        <taxon>Bacteria</taxon>
        <taxon>Pseudomonadati</taxon>
        <taxon>Verrucomicrobiota</taxon>
        <taxon>Opitutia</taxon>
        <taxon>Opitutales</taxon>
        <taxon>Opitutaceae</taxon>
        <taxon>Cephaloticoccus</taxon>
    </lineage>
</organism>
<evidence type="ECO:0000256" key="3">
    <source>
        <dbReference type="PIRNR" id="PIRNR000185"/>
    </source>
</evidence>
<dbReference type="SMART" id="SM00839">
    <property type="entry name" value="ELFV_dehydrog"/>
    <property type="match status" value="1"/>
</dbReference>
<dbReference type="InterPro" id="IPR033922">
    <property type="entry name" value="NAD_bind_Glu_DH"/>
</dbReference>
<feature type="binding site" evidence="5">
    <location>
        <position position="229"/>
    </location>
    <ligand>
        <name>NAD(+)</name>
        <dbReference type="ChEBI" id="CHEBI:57540"/>
    </ligand>
</feature>
<dbReference type="STRING" id="1548208.AXK12_07025"/>
<keyword evidence="10" id="KW-1185">Reference proteome</keyword>
<dbReference type="SUPFAM" id="SSF51735">
    <property type="entry name" value="NAD(P)-binding Rossmann-fold domains"/>
    <property type="match status" value="1"/>
</dbReference>
<dbReference type="OrthoDB" id="9803297at2"/>
<dbReference type="InterPro" id="IPR046346">
    <property type="entry name" value="Aminoacid_DH-like_N_sf"/>
</dbReference>
<dbReference type="InterPro" id="IPR036291">
    <property type="entry name" value="NAD(P)-bd_dom_sf"/>
</dbReference>
<sequence>MSKVIISSLYDSPEFRMACRQFDQAADAISLPESIRDRTKHPRRCIAVSLPIRRDDGSVTLYEGYRVQHSLSTGPSKGGIRFAPDLCLGEVAALAMWMSWKCALVGLPYGGAKGGVSVAPAQLSRSELERLSRRYMQELIPFIGPDIDVPAPDIGTNEQIMGWMMDTYSNHIGHLIPSIVTGKPLSLGGSQGRREATGAGVAHLVCRYLTDVLKTPPEHATIAIQGFGNVGSEAALALVQNCGAKVIALSDERGGILNPRGIDVARALAYHRYQGTLAGFEGAEPISNDALLTLPCTVLIPAAVQRVITPEIAAKLRCRLLAEAANGPTTYSADKVLEQRDDIEVIPDLLCNAGGVIVSYFEWLQNRANEYWDRDTVLTKLFAQLDRAKDAVEAQKRKFKFSRRLAAQTLGIERVAHAKQARGLFP</sequence>
<feature type="binding site" evidence="5">
    <location>
        <position position="77"/>
    </location>
    <ligand>
        <name>substrate</name>
    </ligand>
</feature>
<feature type="domain" description="Glutamate/phenylalanine/leucine/valine/L-tryptophan dehydrogenase C-terminal" evidence="8">
    <location>
        <begin position="190"/>
        <end position="423"/>
    </location>
</feature>
<dbReference type="RefSeq" id="WP_068712760.1">
    <property type="nucleotide sequence ID" value="NZ_LSZP01000051.1"/>
</dbReference>
<evidence type="ECO:0000313" key="10">
    <source>
        <dbReference type="Proteomes" id="UP000071392"/>
    </source>
</evidence>
<dbReference type="GO" id="GO:0004352">
    <property type="term" value="F:glutamate dehydrogenase (NAD+) activity"/>
    <property type="evidence" value="ECO:0007669"/>
    <property type="project" value="TreeGrafter"/>
</dbReference>
<evidence type="ECO:0000256" key="7">
    <source>
        <dbReference type="RuleBase" id="RU004417"/>
    </source>
</evidence>
<dbReference type="GO" id="GO:0000166">
    <property type="term" value="F:nucleotide binding"/>
    <property type="evidence" value="ECO:0007669"/>
    <property type="project" value="UniProtKB-KW"/>
</dbReference>
<evidence type="ECO:0000256" key="4">
    <source>
        <dbReference type="PIRSR" id="PIRSR000185-1"/>
    </source>
</evidence>
<dbReference type="Pfam" id="PF02812">
    <property type="entry name" value="ELFV_dehydrog_N"/>
    <property type="match status" value="1"/>
</dbReference>
<keyword evidence="5" id="KW-0520">NAD</keyword>
<dbReference type="AlphaFoldDB" id="A0A139SJG2"/>
<feature type="binding site" evidence="5">
    <location>
        <position position="101"/>
    </location>
    <ligand>
        <name>substrate</name>
    </ligand>
</feature>
<evidence type="ECO:0000259" key="8">
    <source>
        <dbReference type="SMART" id="SM00839"/>
    </source>
</evidence>
<proteinExistence type="inferred from homology"/>
<dbReference type="InterPro" id="IPR006096">
    <property type="entry name" value="Glu/Leu/Phe/Val/Trp_DH_C"/>
</dbReference>
<dbReference type="SUPFAM" id="SSF53223">
    <property type="entry name" value="Aminoacid dehydrogenase-like, N-terminal domain"/>
    <property type="match status" value="1"/>
</dbReference>
<dbReference type="InterPro" id="IPR006095">
    <property type="entry name" value="Glu/Leu/Phe/Val/Trp_DH"/>
</dbReference>
<accession>A0A139SJG2</accession>
<feature type="active site" description="Proton donor" evidence="4">
    <location>
        <position position="113"/>
    </location>
</feature>
<comment type="caution">
    <text evidence="9">The sequence shown here is derived from an EMBL/GenBank/DDBJ whole genome shotgun (WGS) entry which is preliminary data.</text>
</comment>
<feature type="binding site" evidence="5">
    <location>
        <position position="359"/>
    </location>
    <ligand>
        <name>substrate</name>
    </ligand>
</feature>
<keyword evidence="2 3" id="KW-0560">Oxidoreductase</keyword>
<dbReference type="Gene3D" id="3.40.50.720">
    <property type="entry name" value="NAD(P)-binding Rossmann-like Domain"/>
    <property type="match status" value="1"/>
</dbReference>
<dbReference type="PANTHER" id="PTHR11606">
    <property type="entry name" value="GLUTAMATE DEHYDROGENASE"/>
    <property type="match status" value="1"/>
</dbReference>
<dbReference type="Pfam" id="PF00208">
    <property type="entry name" value="ELFV_dehydrog"/>
    <property type="match status" value="1"/>
</dbReference>
<dbReference type="PIRSF" id="PIRSF000185">
    <property type="entry name" value="Glu_DH"/>
    <property type="match status" value="1"/>
</dbReference>
<dbReference type="GO" id="GO:0006538">
    <property type="term" value="P:L-glutamate catabolic process"/>
    <property type="evidence" value="ECO:0007669"/>
    <property type="project" value="TreeGrafter"/>
</dbReference>
<comment type="similarity">
    <text evidence="1 3 7">Belongs to the Glu/Leu/Phe/Val dehydrogenases family.</text>
</comment>
<evidence type="ECO:0000256" key="2">
    <source>
        <dbReference type="ARBA" id="ARBA00023002"/>
    </source>
</evidence>
<dbReference type="EMBL" id="LSZP01000051">
    <property type="protein sequence ID" value="KXU34687.1"/>
    <property type="molecule type" value="Genomic_DNA"/>
</dbReference>
<keyword evidence="5" id="KW-0547">Nucleotide-binding</keyword>
<dbReference type="InterPro" id="IPR006097">
    <property type="entry name" value="Glu/Leu/Phe/Val/Trp_DH_dimer"/>
</dbReference>
<protein>
    <recommendedName>
        <fullName evidence="3">Glutamate dehydrogenase</fullName>
    </recommendedName>
</protein>
<feature type="binding site" evidence="5">
    <location>
        <position position="197"/>
    </location>
    <ligand>
        <name>NAD(+)</name>
        <dbReference type="ChEBI" id="CHEBI:57540"/>
    </ligand>
</feature>
<name>A0A139SJG2_9BACT</name>
<feature type="site" description="Important for catalysis" evidence="6">
    <location>
        <position position="153"/>
    </location>
</feature>
<dbReference type="PANTHER" id="PTHR11606:SF13">
    <property type="entry name" value="GLUTAMATE DEHYDROGENASE 1, MITOCHONDRIAL"/>
    <property type="match status" value="1"/>
</dbReference>
<dbReference type="CDD" id="cd01076">
    <property type="entry name" value="NAD_bind_1_Glu_DH"/>
    <property type="match status" value="1"/>
</dbReference>
<reference evidence="9 10" key="1">
    <citation type="submission" date="2016-02" db="EMBL/GenBank/DDBJ databases">
        <authorList>
            <person name="Wen L."/>
            <person name="He K."/>
            <person name="Yang H."/>
        </authorList>
    </citation>
    <scope>NUCLEOTIDE SEQUENCE [LARGE SCALE GENOMIC DNA]</scope>
    <source>
        <strain evidence="9 10">CV41</strain>
    </source>
</reference>
<evidence type="ECO:0000256" key="6">
    <source>
        <dbReference type="PIRSR" id="PIRSR000185-3"/>
    </source>
</evidence>
<evidence type="ECO:0000256" key="1">
    <source>
        <dbReference type="ARBA" id="ARBA00006382"/>
    </source>
</evidence>
<dbReference type="InterPro" id="IPR014362">
    <property type="entry name" value="Glu_DH"/>
</dbReference>